<feature type="compositionally biased region" description="Low complexity" evidence="4">
    <location>
        <begin position="183"/>
        <end position="196"/>
    </location>
</feature>
<sequence length="514" mass="56189">MKKMMISSVTIATLLFGNSFDNRSSLGSNRVERTSSPDAVVCAYNTPSNGVSTNLLLHSSNSLQENLFASTSNSTATNTKRSSRIEAVENVDDADLILSLSGHTESVSSISFSRDGKYLASGSWDNTVKVWDVNTGKVLFDLKGHSAGVSAVAFSPSSLMLASVSLDSTLRVWEIRKEAANSTNASSSSQLSNPSSKTQFASSNATNSLTEGVLKAYPAYSIKAHPNWISAVAFSNNGQFIATGGWDNQVKLWDAQTGKLVQTFKGHMSAILDLKFTNDGKTLISSSRDESIIFWNLRNGEITYKITGHSGWITSIALNEKNTLLASGGSDETVSLWDIASQPDSAIELRRFPGHKDYVRSIAFAPDGKILASGGDDRTLKFWNVETGREIYEIEGHASWVRSIAYSPNGKIIATAGDDKLIKLWNAEKPIEVAAQNAEVVKKVAVSEARQARLEQEALLKRKCNRCHTFKAVEQAFTRENLSSTVERMRNMPNSGITKQEAYEIIRYLRKVVK</sequence>
<dbReference type="GO" id="GO:0009055">
    <property type="term" value="F:electron transfer activity"/>
    <property type="evidence" value="ECO:0007669"/>
    <property type="project" value="InterPro"/>
</dbReference>
<feature type="repeat" description="WD" evidence="3">
    <location>
        <begin position="394"/>
        <end position="435"/>
    </location>
</feature>
<dbReference type="PROSITE" id="PS50294">
    <property type="entry name" value="WD_REPEATS_REGION"/>
    <property type="match status" value="7"/>
</dbReference>
<feature type="repeat" description="WD" evidence="3">
    <location>
        <begin position="306"/>
        <end position="347"/>
    </location>
</feature>
<feature type="repeat" description="WD" evidence="3">
    <location>
        <begin position="264"/>
        <end position="305"/>
    </location>
</feature>
<evidence type="ECO:0000313" key="6">
    <source>
        <dbReference type="Proteomes" id="UP000001208"/>
    </source>
</evidence>
<dbReference type="STRING" id="517418.Ctha_2696"/>
<evidence type="ECO:0000256" key="3">
    <source>
        <dbReference type="PROSITE-ProRule" id="PRU00221"/>
    </source>
</evidence>
<keyword evidence="2" id="KW-0677">Repeat</keyword>
<evidence type="ECO:0000256" key="4">
    <source>
        <dbReference type="SAM" id="MobiDB-lite"/>
    </source>
</evidence>
<dbReference type="EMBL" id="CP001100">
    <property type="protein sequence ID" value="ACF15145.1"/>
    <property type="molecule type" value="Genomic_DNA"/>
</dbReference>
<feature type="repeat" description="WD" evidence="3">
    <location>
        <begin position="222"/>
        <end position="263"/>
    </location>
</feature>
<dbReference type="PRINTS" id="PR00320">
    <property type="entry name" value="GPROTEINBRPT"/>
</dbReference>
<dbReference type="HOGENOM" id="CLU_529665_0_0_10"/>
<organism evidence="5 6">
    <name type="scientific">Chloroherpeton thalassium (strain ATCC 35110 / GB-78)</name>
    <dbReference type="NCBI Taxonomy" id="517418"/>
    <lineage>
        <taxon>Bacteria</taxon>
        <taxon>Pseudomonadati</taxon>
        <taxon>Chlorobiota</taxon>
        <taxon>Chlorobiia</taxon>
        <taxon>Chlorobiales</taxon>
        <taxon>Chloroherpetonaceae</taxon>
        <taxon>Chloroherpeton</taxon>
    </lineage>
</organism>
<dbReference type="Gene3D" id="1.10.760.10">
    <property type="entry name" value="Cytochrome c-like domain"/>
    <property type="match status" value="1"/>
</dbReference>
<feature type="repeat" description="WD" evidence="3">
    <location>
        <begin position="142"/>
        <end position="183"/>
    </location>
</feature>
<dbReference type="OrthoDB" id="269774at2"/>
<gene>
    <name evidence="5" type="ordered locus">Ctha_2696</name>
</gene>
<protein>
    <submittedName>
        <fullName evidence="5">WD-40 repeat protein</fullName>
    </submittedName>
</protein>
<dbReference type="InterPro" id="IPR020472">
    <property type="entry name" value="WD40_PAC1"/>
</dbReference>
<proteinExistence type="predicted"/>
<dbReference type="Pfam" id="PF00400">
    <property type="entry name" value="WD40"/>
    <property type="match status" value="7"/>
</dbReference>
<dbReference type="RefSeq" id="WP_012501227.1">
    <property type="nucleotide sequence ID" value="NC_011026.1"/>
</dbReference>
<dbReference type="Gene3D" id="2.130.10.10">
    <property type="entry name" value="YVTN repeat-like/Quinoprotein amine dehydrogenase"/>
    <property type="match status" value="3"/>
</dbReference>
<name>B3QYS2_CHLT3</name>
<keyword evidence="1 3" id="KW-0853">WD repeat</keyword>
<dbReference type="InterPro" id="IPR019775">
    <property type="entry name" value="WD40_repeat_CS"/>
</dbReference>
<keyword evidence="6" id="KW-1185">Reference proteome</keyword>
<dbReference type="PROSITE" id="PS50082">
    <property type="entry name" value="WD_REPEATS_2"/>
    <property type="match status" value="7"/>
</dbReference>
<feature type="repeat" description="WD" evidence="3">
    <location>
        <begin position="352"/>
        <end position="393"/>
    </location>
</feature>
<accession>B3QYS2</accession>
<feature type="repeat" description="WD" evidence="3">
    <location>
        <begin position="100"/>
        <end position="141"/>
    </location>
</feature>
<dbReference type="Proteomes" id="UP000001208">
    <property type="component" value="Chromosome"/>
</dbReference>
<dbReference type="CDD" id="cd00200">
    <property type="entry name" value="WD40"/>
    <property type="match status" value="1"/>
</dbReference>
<evidence type="ECO:0000256" key="2">
    <source>
        <dbReference type="ARBA" id="ARBA00022737"/>
    </source>
</evidence>
<dbReference type="InterPro" id="IPR036909">
    <property type="entry name" value="Cyt_c-like_dom_sf"/>
</dbReference>
<dbReference type="SUPFAM" id="SSF46626">
    <property type="entry name" value="Cytochrome c"/>
    <property type="match status" value="1"/>
</dbReference>
<evidence type="ECO:0000256" key="1">
    <source>
        <dbReference type="ARBA" id="ARBA00022574"/>
    </source>
</evidence>
<dbReference type="AlphaFoldDB" id="B3QYS2"/>
<dbReference type="PROSITE" id="PS00678">
    <property type="entry name" value="WD_REPEATS_1"/>
    <property type="match status" value="6"/>
</dbReference>
<feature type="region of interest" description="Disordered" evidence="4">
    <location>
        <begin position="183"/>
        <end position="202"/>
    </location>
</feature>
<dbReference type="SMART" id="SM00320">
    <property type="entry name" value="WD40"/>
    <property type="match status" value="7"/>
</dbReference>
<dbReference type="PANTHER" id="PTHR19848:SF8">
    <property type="entry name" value="F-BOX AND WD REPEAT DOMAIN CONTAINING 7"/>
    <property type="match status" value="1"/>
</dbReference>
<dbReference type="GO" id="GO:0020037">
    <property type="term" value="F:heme binding"/>
    <property type="evidence" value="ECO:0007669"/>
    <property type="project" value="InterPro"/>
</dbReference>
<dbReference type="eggNOG" id="COG2319">
    <property type="taxonomic scope" value="Bacteria"/>
</dbReference>
<dbReference type="KEGG" id="cts:Ctha_2696"/>
<reference evidence="5 6" key="1">
    <citation type="submission" date="2008-06" db="EMBL/GenBank/DDBJ databases">
        <title>Complete sequence of Chloroherpeton thalassium ATCC 35110.</title>
        <authorList>
            <consortium name="US DOE Joint Genome Institute"/>
            <person name="Lucas S."/>
            <person name="Copeland A."/>
            <person name="Lapidus A."/>
            <person name="Glavina del Rio T."/>
            <person name="Dalin E."/>
            <person name="Tice H."/>
            <person name="Bruce D."/>
            <person name="Goodwin L."/>
            <person name="Pitluck S."/>
            <person name="Schmutz J."/>
            <person name="Larimer F."/>
            <person name="Land M."/>
            <person name="Hauser L."/>
            <person name="Kyrpides N."/>
            <person name="Mikhailova N."/>
            <person name="Liu Z."/>
            <person name="Li T."/>
            <person name="Zhao F."/>
            <person name="Overmann J."/>
            <person name="Bryant D.A."/>
            <person name="Richardson P."/>
        </authorList>
    </citation>
    <scope>NUCLEOTIDE SEQUENCE [LARGE SCALE GENOMIC DNA]</scope>
    <source>
        <strain evidence="6">ATCC 35110 / GB-78</strain>
    </source>
</reference>
<dbReference type="InterPro" id="IPR036322">
    <property type="entry name" value="WD40_repeat_dom_sf"/>
</dbReference>
<evidence type="ECO:0000313" key="5">
    <source>
        <dbReference type="EMBL" id="ACF15145.1"/>
    </source>
</evidence>
<dbReference type="SUPFAM" id="SSF50978">
    <property type="entry name" value="WD40 repeat-like"/>
    <property type="match status" value="1"/>
</dbReference>
<dbReference type="InterPro" id="IPR015943">
    <property type="entry name" value="WD40/YVTN_repeat-like_dom_sf"/>
</dbReference>
<dbReference type="InterPro" id="IPR001680">
    <property type="entry name" value="WD40_rpt"/>
</dbReference>
<dbReference type="PANTHER" id="PTHR19848">
    <property type="entry name" value="WD40 REPEAT PROTEIN"/>
    <property type="match status" value="1"/>
</dbReference>